<accession>A0A8S5UD89</accession>
<sequence length="158" mass="18541">MLALEVQVEFAEILVKLREKQATVSDLSQLLYLVRLYKKEIPDDIKLIMLSIPNIVLRDNCELKSDAGKWASKYGEYFSGNCVNLVEWKNKFSSKCFDLKDMSDFMKYVLEDQERLNSDFYLRNPEVTLRDDVCIKSGRKFQNEQIIYAMVLEKALMM</sequence>
<dbReference type="EMBL" id="BK016065">
    <property type="protein sequence ID" value="DAF92370.1"/>
    <property type="molecule type" value="Genomic_DNA"/>
</dbReference>
<evidence type="ECO:0000313" key="1">
    <source>
        <dbReference type="EMBL" id="DAF92370.1"/>
    </source>
</evidence>
<proteinExistence type="predicted"/>
<protein>
    <submittedName>
        <fullName evidence="1">Uncharacterized protein</fullName>
    </submittedName>
</protein>
<organism evidence="1">
    <name type="scientific">Myoviridae sp. ctOpw2</name>
    <dbReference type="NCBI Taxonomy" id="2825093"/>
    <lineage>
        <taxon>Viruses</taxon>
        <taxon>Duplodnaviria</taxon>
        <taxon>Heunggongvirae</taxon>
        <taxon>Uroviricota</taxon>
        <taxon>Caudoviricetes</taxon>
    </lineage>
</organism>
<reference evidence="1" key="1">
    <citation type="journal article" date="2021" name="Proc. Natl. Acad. Sci. U.S.A.">
        <title>A Catalog of Tens of Thousands of Viruses from Human Metagenomes Reveals Hidden Associations with Chronic Diseases.</title>
        <authorList>
            <person name="Tisza M.J."/>
            <person name="Buck C.B."/>
        </authorList>
    </citation>
    <scope>NUCLEOTIDE SEQUENCE</scope>
    <source>
        <strain evidence="1">CtOpw2</strain>
    </source>
</reference>
<name>A0A8S5UD89_9CAUD</name>